<dbReference type="InterPro" id="IPR035967">
    <property type="entry name" value="SWAP/Surp_sf"/>
</dbReference>
<dbReference type="InterPro" id="IPR000061">
    <property type="entry name" value="Surp"/>
</dbReference>
<feature type="region of interest" description="Disordered" evidence="2">
    <location>
        <begin position="845"/>
        <end position="892"/>
    </location>
</feature>
<dbReference type="Gene3D" id="1.25.40.90">
    <property type="match status" value="1"/>
</dbReference>
<dbReference type="Pfam" id="PF01805">
    <property type="entry name" value="Surp"/>
    <property type="match status" value="1"/>
</dbReference>
<evidence type="ECO:0000259" key="3">
    <source>
        <dbReference type="PROSITE" id="PS51391"/>
    </source>
</evidence>
<feature type="region of interest" description="Disordered" evidence="2">
    <location>
        <begin position="1"/>
        <end position="161"/>
    </location>
</feature>
<dbReference type="InterPro" id="IPR051485">
    <property type="entry name" value="SR-CTD_assoc_factor"/>
</dbReference>
<feature type="compositionally biased region" description="Basic and acidic residues" evidence="2">
    <location>
        <begin position="42"/>
        <end position="56"/>
    </location>
</feature>
<dbReference type="PROSITE" id="PS51391">
    <property type="entry name" value="CID"/>
    <property type="match status" value="1"/>
</dbReference>
<dbReference type="GO" id="GO:0006396">
    <property type="term" value="P:RNA processing"/>
    <property type="evidence" value="ECO:0007669"/>
    <property type="project" value="InterPro"/>
</dbReference>
<dbReference type="InterPro" id="IPR006569">
    <property type="entry name" value="CID_dom"/>
</dbReference>
<dbReference type="Gene3D" id="1.10.10.790">
    <property type="entry name" value="Surp module"/>
    <property type="match status" value="1"/>
</dbReference>
<dbReference type="AlphaFoldDB" id="F0XCA4"/>
<feature type="region of interest" description="Disordered" evidence="2">
    <location>
        <begin position="598"/>
        <end position="620"/>
    </location>
</feature>
<dbReference type="InParanoid" id="F0XCA4"/>
<proteinExistence type="predicted"/>
<evidence type="ECO:0000256" key="2">
    <source>
        <dbReference type="SAM" id="MobiDB-lite"/>
    </source>
</evidence>
<dbReference type="GeneID" id="25978429"/>
<dbReference type="SUPFAM" id="SSF109905">
    <property type="entry name" value="Surp module (SWAP domain)"/>
    <property type="match status" value="1"/>
</dbReference>
<feature type="region of interest" description="Disordered" evidence="2">
    <location>
        <begin position="481"/>
        <end position="514"/>
    </location>
</feature>
<protein>
    <submittedName>
        <fullName evidence="4">Coatamer subunit protein</fullName>
    </submittedName>
</protein>
<name>F0XCA4_GROCL</name>
<feature type="compositionally biased region" description="Low complexity" evidence="2">
    <location>
        <begin position="108"/>
        <end position="132"/>
    </location>
</feature>
<organism evidence="5">
    <name type="scientific">Grosmannia clavigera (strain kw1407 / UAMH 11150)</name>
    <name type="common">Blue stain fungus</name>
    <name type="synonym">Graphiocladiella clavigera</name>
    <dbReference type="NCBI Taxonomy" id="655863"/>
    <lineage>
        <taxon>Eukaryota</taxon>
        <taxon>Fungi</taxon>
        <taxon>Dikarya</taxon>
        <taxon>Ascomycota</taxon>
        <taxon>Pezizomycotina</taxon>
        <taxon>Sordariomycetes</taxon>
        <taxon>Sordariomycetidae</taxon>
        <taxon>Ophiostomatales</taxon>
        <taxon>Ophiostomataceae</taxon>
        <taxon>Leptographium</taxon>
    </lineage>
</organism>
<feature type="domain" description="CID" evidence="3">
    <location>
        <begin position="534"/>
        <end position="718"/>
    </location>
</feature>
<dbReference type="eggNOG" id="KOG0151">
    <property type="taxonomic scope" value="Eukaryota"/>
</dbReference>
<accession>F0XCA4</accession>
<dbReference type="GO" id="GO:0003723">
    <property type="term" value="F:RNA binding"/>
    <property type="evidence" value="ECO:0007669"/>
    <property type="project" value="UniProtKB-KW"/>
</dbReference>
<feature type="compositionally biased region" description="Acidic residues" evidence="2">
    <location>
        <begin position="765"/>
        <end position="789"/>
    </location>
</feature>
<dbReference type="Proteomes" id="UP000007796">
    <property type="component" value="Unassembled WGS sequence"/>
</dbReference>
<dbReference type="GO" id="GO:0005634">
    <property type="term" value="C:nucleus"/>
    <property type="evidence" value="ECO:0007669"/>
    <property type="project" value="TreeGrafter"/>
</dbReference>
<dbReference type="InterPro" id="IPR008942">
    <property type="entry name" value="ENTH_VHS"/>
</dbReference>
<sequence>MASNNRFPPRPLNKKSVFDRQRAEAEAKRQREAAETAAIYEDFVKSFDDGGSERDSASSSHDMPGKGGRLSGSAAGAVPSLLQPPALLGSGRRHFSMPTSGAAAMRNSGPGSLGPTTSSGSAAGAESAAVPSRRGPGGGRLAAFDDDSDEEDGLGSSTTTTTAAAAASASTVTAMGSIGSSSLVSTAADRAEERATSKPTIRLASLPPNMSPAAVRALVSPAGLVVEGVLMLPAATTASGSTERKSAAAIVTLAASSAASDIDAAVSALQNRYLGYGYYLNLHRHLSSAVAAATAAVSLSTLSTTSSASQPFGAKPVPPARLDGAEFTNHASRSTYGRGRIGIPPPAMFAPPASGNGSSSSVVSRDSLLYVPVRPPRDIRKLRMIHRVVEKVLSQGPAFEALLMSRPEVQREERWAWIWDARSEAGVWYRYRLWETVTGHQTKRGHGRYMPLFEGSHAWKIPDDPLPYEFVTGVAEFVSDSEYGNSSDDSDYDDGPRGRGMDATITTNGGGSGSAVGTGAAVAAAVDGDEDMFLNPIEKAKLAHLLARLPSTLSKLRKGDIARVTSFAIRHASRGSNEIVDMIISNIETPFTYTAANPAHHRADDGEGTSGASGEPGAVRDTSGAKLVGVYVVSDILSSSATSGIRHAWRYRQLFDTALRSRRVFEGLGLMAERLHWGRLRADKWKRSIGLVLDHWDGWSVFSAETQEYLVGSFENPPSAKKDKKAAADGASKKGGRWKTVDSAAARPVEESGFQPAAEAHRGDEDGDGNDANDGDEGDDDDDNGEGDDGAYRSEYTDDEELDLACLAEEDIDGEPMSDFDLDGIPLTADEIEALIGTDVAAMSEEGEIGSDDDAAGMSGLSDGGGGGGGDSDVEMEAGDGESCKENENDQGTVVVATAAAVAAKPSRKRMRAVDMFADADADDGE</sequence>
<dbReference type="STRING" id="655863.F0XCA4"/>
<feature type="compositionally biased region" description="Gly residues" evidence="2">
    <location>
        <begin position="862"/>
        <end position="871"/>
    </location>
</feature>
<keyword evidence="1" id="KW-0694">RNA-binding</keyword>
<dbReference type="PANTHER" id="PTHR23140:SF0">
    <property type="entry name" value="U2 SNRNP-ASSOCIATED SURP MOTIF-CONTAINING PROTEIN"/>
    <property type="match status" value="1"/>
</dbReference>
<reference evidence="4 5" key="1">
    <citation type="journal article" date="2011" name="Proc. Natl. Acad. Sci. U.S.A.">
        <title>Genome and transcriptome analyses of the mountain pine beetle-fungal symbiont Grosmannia clavigera, a lodgepole pine pathogen.</title>
        <authorList>
            <person name="DiGuistini S."/>
            <person name="Wang Y."/>
            <person name="Liao N.Y."/>
            <person name="Taylor G."/>
            <person name="Tanguay P."/>
            <person name="Feau N."/>
            <person name="Henrissat B."/>
            <person name="Chan S.K."/>
            <person name="Hesse-Orce U."/>
            <person name="Alamouti S.M."/>
            <person name="Tsui C.K.M."/>
            <person name="Docking R.T."/>
            <person name="Levasseur A."/>
            <person name="Haridas S."/>
            <person name="Robertson G."/>
            <person name="Birol I."/>
            <person name="Holt R.A."/>
            <person name="Marra M.A."/>
            <person name="Hamelin R.C."/>
            <person name="Hirst M."/>
            <person name="Jones S.J.M."/>
            <person name="Bohlmann J."/>
            <person name="Breuil C."/>
        </authorList>
    </citation>
    <scope>NUCLEOTIDE SEQUENCE [LARGE SCALE GENOMIC DNA]</scope>
    <source>
        <strain evidence="5">kw1407 / UAMH 11150</strain>
    </source>
</reference>
<feature type="compositionally biased region" description="Acidic residues" evidence="2">
    <location>
        <begin position="144"/>
        <end position="153"/>
    </location>
</feature>
<feature type="region of interest" description="Disordered" evidence="2">
    <location>
        <begin position="714"/>
        <end position="801"/>
    </location>
</feature>
<dbReference type="EMBL" id="GL629765">
    <property type="protein sequence ID" value="EFX03586.1"/>
    <property type="molecule type" value="Genomic_DNA"/>
</dbReference>
<dbReference type="HOGENOM" id="CLU_007957_0_0_1"/>
<evidence type="ECO:0000313" key="5">
    <source>
        <dbReference type="Proteomes" id="UP000007796"/>
    </source>
</evidence>
<evidence type="ECO:0000313" key="4">
    <source>
        <dbReference type="EMBL" id="EFX03586.1"/>
    </source>
</evidence>
<dbReference type="RefSeq" id="XP_014173068.1">
    <property type="nucleotide sequence ID" value="XM_014317593.1"/>
</dbReference>
<feature type="compositionally biased region" description="Acidic residues" evidence="2">
    <location>
        <begin position="845"/>
        <end position="855"/>
    </location>
</feature>
<dbReference type="PANTHER" id="PTHR23140">
    <property type="entry name" value="RNA PROCESSING PROTEIN LD23810P"/>
    <property type="match status" value="1"/>
</dbReference>
<keyword evidence="5" id="KW-1185">Reference proteome</keyword>
<dbReference type="OrthoDB" id="377209at2759"/>
<evidence type="ECO:0000256" key="1">
    <source>
        <dbReference type="ARBA" id="ARBA00022884"/>
    </source>
</evidence>
<gene>
    <name evidence="4" type="ORF">CMQ_514</name>
</gene>
<feature type="compositionally biased region" description="Basic and acidic residues" evidence="2">
    <location>
        <begin position="16"/>
        <end position="34"/>
    </location>
</feature>